<dbReference type="PROSITE" id="PS51925">
    <property type="entry name" value="SWIB_MDM2"/>
    <property type="match status" value="1"/>
</dbReference>
<dbReference type="Proteomes" id="UP001367508">
    <property type="component" value="Unassembled WGS sequence"/>
</dbReference>
<proteinExistence type="predicted"/>
<dbReference type="InterPro" id="IPR003121">
    <property type="entry name" value="SWIB_MDM2_domain"/>
</dbReference>
<reference evidence="3 4" key="1">
    <citation type="submission" date="2024-01" db="EMBL/GenBank/DDBJ databases">
        <title>The genomes of 5 underutilized Papilionoideae crops provide insights into root nodulation and disease resistanc.</title>
        <authorList>
            <person name="Jiang F."/>
        </authorList>
    </citation>
    <scope>NUCLEOTIDE SEQUENCE [LARGE SCALE GENOMIC DNA]</scope>
    <source>
        <strain evidence="3">LVBAO_FW01</strain>
        <tissue evidence="3">Leaves</tissue>
    </source>
</reference>
<evidence type="ECO:0000313" key="3">
    <source>
        <dbReference type="EMBL" id="KAK7336066.1"/>
    </source>
</evidence>
<feature type="compositionally biased region" description="Low complexity" evidence="1">
    <location>
        <begin position="1"/>
        <end position="22"/>
    </location>
</feature>
<organism evidence="3 4">
    <name type="scientific">Canavalia gladiata</name>
    <name type="common">Sword bean</name>
    <name type="synonym">Dolichos gladiatus</name>
    <dbReference type="NCBI Taxonomy" id="3824"/>
    <lineage>
        <taxon>Eukaryota</taxon>
        <taxon>Viridiplantae</taxon>
        <taxon>Streptophyta</taxon>
        <taxon>Embryophyta</taxon>
        <taxon>Tracheophyta</taxon>
        <taxon>Spermatophyta</taxon>
        <taxon>Magnoliopsida</taxon>
        <taxon>eudicotyledons</taxon>
        <taxon>Gunneridae</taxon>
        <taxon>Pentapetalae</taxon>
        <taxon>rosids</taxon>
        <taxon>fabids</taxon>
        <taxon>Fabales</taxon>
        <taxon>Fabaceae</taxon>
        <taxon>Papilionoideae</taxon>
        <taxon>50 kb inversion clade</taxon>
        <taxon>NPAAA clade</taxon>
        <taxon>indigoferoid/millettioid clade</taxon>
        <taxon>Phaseoleae</taxon>
        <taxon>Canavalia</taxon>
    </lineage>
</organism>
<dbReference type="Pfam" id="PF02201">
    <property type="entry name" value="SWIB"/>
    <property type="match status" value="1"/>
</dbReference>
<evidence type="ECO:0000256" key="1">
    <source>
        <dbReference type="SAM" id="MobiDB-lite"/>
    </source>
</evidence>
<name>A0AAN9QIJ5_CANGL</name>
<dbReference type="SUPFAM" id="SSF47592">
    <property type="entry name" value="SWIB/MDM2 domain"/>
    <property type="match status" value="1"/>
</dbReference>
<evidence type="ECO:0000313" key="4">
    <source>
        <dbReference type="Proteomes" id="UP001367508"/>
    </source>
</evidence>
<dbReference type="PANTHER" id="PTHR13844">
    <property type="entry name" value="SWI/SNF-RELATED MATRIX-ASSOCIATED ACTIN-DEPENDENT REGULATOR OF CHROMATIN SUBFAMILY D"/>
    <property type="match status" value="1"/>
</dbReference>
<dbReference type="AlphaFoldDB" id="A0AAN9QIJ5"/>
<comment type="caution">
    <text evidence="3">The sequence shown here is derived from an EMBL/GenBank/DDBJ whole genome shotgun (WGS) entry which is preliminary data.</text>
</comment>
<dbReference type="Gene3D" id="1.10.245.10">
    <property type="entry name" value="SWIB/MDM2 domain"/>
    <property type="match status" value="1"/>
</dbReference>
<dbReference type="InterPro" id="IPR019835">
    <property type="entry name" value="SWIB_domain"/>
</dbReference>
<dbReference type="InterPro" id="IPR036885">
    <property type="entry name" value="SWIB_MDM2_dom_sf"/>
</dbReference>
<sequence length="501" mass="56019">MNNNNPSKGPGASAPSLPGSSGYTPSQIAATFQGQFPLSPAQAQAQAIVQAQFQAQLQAHGLSLHQNLMVPGNANNASGKRFLPKPPVHPVVLNAVTPFKQTEIVPAVRRKKQKLEKQLPEKVAAILPESALYTQLLEFETRVDAALARKKVDIQEALKNPPCIQKKLRIYVFNTFANQNRTPGKLNADPPSWTLKIVGRILEDGEDPYQLGVVQGSSPLYPKFSAFFRRVTISLDRRLYPDNHLITWENSRSAATHEGFEVKRKGDKEFSACIRLEMNYVPEKFMLSPALREVLGTQVDTRQRIVAAIWHYVKARKLQNPNDPSFFHCDQALQKVFGEDKVKFTMVSQKISQHLFPPQVVLLEHKIKLSGNSPVGSACYDVMVDIPFPIQRELSALLANMEKNKEIDACDESICGIIRKIHEHRRRRAFFVGFSQSPVEFINALVESQNKDLKIVAGESGHDAEKERRSDFFNQPWVEDAIIRYLNRKPAAGGSDAPGST</sequence>
<dbReference type="CDD" id="cd10568">
    <property type="entry name" value="SWIB_like"/>
    <property type="match status" value="1"/>
</dbReference>
<feature type="domain" description="DM2" evidence="2">
    <location>
        <begin position="280"/>
        <end position="357"/>
    </location>
</feature>
<gene>
    <name evidence="3" type="ORF">VNO77_16595</name>
</gene>
<accession>A0AAN9QIJ5</accession>
<keyword evidence="4" id="KW-1185">Reference proteome</keyword>
<evidence type="ECO:0000259" key="2">
    <source>
        <dbReference type="PROSITE" id="PS51925"/>
    </source>
</evidence>
<feature type="region of interest" description="Disordered" evidence="1">
    <location>
        <begin position="1"/>
        <end position="26"/>
    </location>
</feature>
<dbReference type="EMBL" id="JAYMYQ010000004">
    <property type="protein sequence ID" value="KAK7336066.1"/>
    <property type="molecule type" value="Genomic_DNA"/>
</dbReference>
<protein>
    <recommendedName>
        <fullName evidence="2">DM2 domain-containing protein</fullName>
    </recommendedName>
</protein>
<dbReference type="SMART" id="SM00151">
    <property type="entry name" value="SWIB"/>
    <property type="match status" value="1"/>
</dbReference>